<comment type="subcellular location">
    <subcellularLocation>
        <location evidence="5">Cytoplasm</location>
    </subcellularLocation>
    <text evidence="5">Localizes to mid-cell in an FtsZ-dependent manner.</text>
</comment>
<accession>A0A1C3H336</accession>
<dbReference type="InterPro" id="IPR027462">
    <property type="entry name" value="ZapD_C"/>
</dbReference>
<evidence type="ECO:0000256" key="4">
    <source>
        <dbReference type="ARBA" id="ARBA00023306"/>
    </source>
</evidence>
<reference evidence="7" key="1">
    <citation type="submission" date="2016-04" db="EMBL/GenBank/DDBJ databases">
        <authorList>
            <person name="Tagini F."/>
        </authorList>
    </citation>
    <scope>NUCLEOTIDE SEQUENCE [LARGE SCALE GENOMIC DNA]</scope>
    <source>
        <strain evidence="7">CHUV0807</strain>
    </source>
</reference>
<evidence type="ECO:0000256" key="3">
    <source>
        <dbReference type="ARBA" id="ARBA00023210"/>
    </source>
</evidence>
<evidence type="ECO:0000313" key="6">
    <source>
        <dbReference type="EMBL" id="SAM60256.1"/>
    </source>
</evidence>
<proteinExistence type="inferred from homology"/>
<keyword evidence="1 5" id="KW-0963">Cytoplasm</keyword>
<comment type="similarity">
    <text evidence="5">Belongs to the ZapD family.</text>
</comment>
<dbReference type="GO" id="GO:0032153">
    <property type="term" value="C:cell division site"/>
    <property type="evidence" value="ECO:0007669"/>
    <property type="project" value="TreeGrafter"/>
</dbReference>
<keyword evidence="4 5" id="KW-0131">Cell cycle</keyword>
<dbReference type="PANTHER" id="PTHR39455:SF1">
    <property type="entry name" value="CELL DIVISION PROTEIN ZAPD"/>
    <property type="match status" value="1"/>
</dbReference>
<dbReference type="Gene3D" id="1.10.3900.10">
    <property type="entry name" value="YacF-like"/>
    <property type="match status" value="1"/>
</dbReference>
<dbReference type="InterPro" id="IPR036268">
    <property type="entry name" value="ZapD_sf"/>
</dbReference>
<evidence type="ECO:0000256" key="2">
    <source>
        <dbReference type="ARBA" id="ARBA00022618"/>
    </source>
</evidence>
<comment type="subunit">
    <text evidence="5">Interacts with FtsZ.</text>
</comment>
<dbReference type="GO" id="GO:0000917">
    <property type="term" value="P:division septum assembly"/>
    <property type="evidence" value="ECO:0007669"/>
    <property type="project" value="UniProtKB-KW"/>
</dbReference>
<dbReference type="RefSeq" id="WP_079539750.1">
    <property type="nucleotide sequence ID" value="NZ_CAUQZP010000014.1"/>
</dbReference>
<keyword evidence="2 5" id="KW-0132">Cell division</keyword>
<gene>
    <name evidence="5" type="primary">zapD</name>
    <name evidence="6" type="ORF">CHUV0807_0704</name>
</gene>
<sequence length="263" mass="31307">MPISPQTQCQLSTYEQPLNERIRLFMRLESMFFQMKNFHQADEYYSIQLFLDALFDVLDFLHRYEIRSEIIKELQGYKTGIDREHFALGWTLEDRVATLEHIDMSLQEAYALNFNPISALRENELFTSLRQRNFNQSGNCLFEVPAYQYWLLQNENHEIPFLQQCYEMFVPIARAVTLVLRLVRAGAEITNEYTDDGIFLKTLDSNRRNQMIRIHLDNEQRVFPRISGDKHRFSVRFMTQENPEQRAKQVETPVQFSLQTCVL</sequence>
<evidence type="ECO:0000313" key="7">
    <source>
        <dbReference type="Proteomes" id="UP000190837"/>
    </source>
</evidence>
<dbReference type="Gene3D" id="2.60.440.10">
    <property type="entry name" value="YacF-like domains"/>
    <property type="match status" value="1"/>
</dbReference>
<dbReference type="InterPro" id="IPR009777">
    <property type="entry name" value="ZapD"/>
</dbReference>
<keyword evidence="3 5" id="KW-0717">Septation</keyword>
<dbReference type="GO" id="GO:0005737">
    <property type="term" value="C:cytoplasm"/>
    <property type="evidence" value="ECO:0007669"/>
    <property type="project" value="UniProtKB-SubCell"/>
</dbReference>
<evidence type="ECO:0000256" key="1">
    <source>
        <dbReference type="ARBA" id="ARBA00022490"/>
    </source>
</evidence>
<dbReference type="HAMAP" id="MF_01092">
    <property type="entry name" value="ZapD"/>
    <property type="match status" value="1"/>
</dbReference>
<dbReference type="EMBL" id="FKLO01000030">
    <property type="protein sequence ID" value="SAM60256.1"/>
    <property type="molecule type" value="Genomic_DNA"/>
</dbReference>
<dbReference type="GO" id="GO:0043093">
    <property type="term" value="P:FtsZ-dependent cytokinesis"/>
    <property type="evidence" value="ECO:0007669"/>
    <property type="project" value="UniProtKB-UniRule"/>
</dbReference>
<comment type="function">
    <text evidence="5">Cell division factor that enhances FtsZ-ring assembly. Directly interacts with FtsZ and promotes bundling of FtsZ protofilaments, with a reduction in FtsZ GTPase activity.</text>
</comment>
<dbReference type="Proteomes" id="UP000190837">
    <property type="component" value="Unassembled WGS sequence"/>
</dbReference>
<dbReference type="AlphaFoldDB" id="A0A1C3H336"/>
<dbReference type="SUPFAM" id="SSF160950">
    <property type="entry name" value="YacF-like"/>
    <property type="match status" value="1"/>
</dbReference>
<organism evidence="6 7">
    <name type="scientific">Cardiobacterium hominis</name>
    <dbReference type="NCBI Taxonomy" id="2718"/>
    <lineage>
        <taxon>Bacteria</taxon>
        <taxon>Pseudomonadati</taxon>
        <taxon>Pseudomonadota</taxon>
        <taxon>Gammaproteobacteria</taxon>
        <taxon>Cardiobacteriales</taxon>
        <taxon>Cardiobacteriaceae</taxon>
        <taxon>Cardiobacterium</taxon>
    </lineage>
</organism>
<name>A0A1C3H336_9GAMM</name>
<dbReference type="Pfam" id="PF07072">
    <property type="entry name" value="ZapD"/>
    <property type="match status" value="1"/>
</dbReference>
<dbReference type="PANTHER" id="PTHR39455">
    <property type="entry name" value="CELL DIVISION PROTEIN ZAPD"/>
    <property type="match status" value="1"/>
</dbReference>
<protein>
    <recommendedName>
        <fullName evidence="5">Cell division protein ZapD</fullName>
    </recommendedName>
    <alternativeName>
        <fullName evidence="5">Z ring-associated protein D</fullName>
    </alternativeName>
</protein>
<evidence type="ECO:0000256" key="5">
    <source>
        <dbReference type="HAMAP-Rule" id="MF_01092"/>
    </source>
</evidence>